<dbReference type="OrthoDB" id="8959163at2"/>
<keyword evidence="4" id="KW-1185">Reference proteome</keyword>
<dbReference type="RefSeq" id="WP_129191138.1">
    <property type="nucleotide sequence ID" value="NZ_CP035491.1"/>
</dbReference>
<sequence length="269" mass="27651">MTAETEVTQPSPSGTGDHALRAVVTGGSRGTGAAVVRRLRNTGMDVTVIARTPPPGDADSARFVAADLTDPASVHAAARLVLADGTPDVLVHVAGGSHSPTGGFAALGEEEWERELDLNLLSAVRVDRELVPSMIEAGRGAIIHVASIQARMPLWDGTLAYAAAKAALRTYSKGLAGQLAPHGIRVNTVSPGGIQTEGADRLLDRLTERHDGDRDAAWDSLVAALGGVPLGRFATPEEIAGVIAFLASEHAAGILGSDIVVDGGTVRTT</sequence>
<dbReference type="Pfam" id="PF13561">
    <property type="entry name" value="adh_short_C2"/>
    <property type="match status" value="1"/>
</dbReference>
<dbReference type="Gene3D" id="3.40.50.720">
    <property type="entry name" value="NAD(P)-binding Rossmann-like Domain"/>
    <property type="match status" value="1"/>
</dbReference>
<dbReference type="FunFam" id="3.40.50.720:FF:000084">
    <property type="entry name" value="Short-chain dehydrogenase reductase"/>
    <property type="match status" value="1"/>
</dbReference>
<gene>
    <name evidence="3" type="ORF">ET445_10220</name>
</gene>
<organism evidence="3 4">
    <name type="scientific">Agromyces protaetiae</name>
    <dbReference type="NCBI Taxonomy" id="2509455"/>
    <lineage>
        <taxon>Bacteria</taxon>
        <taxon>Bacillati</taxon>
        <taxon>Actinomycetota</taxon>
        <taxon>Actinomycetes</taxon>
        <taxon>Micrococcales</taxon>
        <taxon>Microbacteriaceae</taxon>
        <taxon>Agromyces</taxon>
    </lineage>
</organism>
<dbReference type="KEGG" id="agf:ET445_10220"/>
<evidence type="ECO:0000313" key="4">
    <source>
        <dbReference type="Proteomes" id="UP000291259"/>
    </source>
</evidence>
<name>A0A4V0YH68_9MICO</name>
<proteinExistence type="inferred from homology"/>
<dbReference type="PROSITE" id="PS00061">
    <property type="entry name" value="ADH_SHORT"/>
    <property type="match status" value="1"/>
</dbReference>
<accession>A0A4V0YH68</accession>
<protein>
    <submittedName>
        <fullName evidence="3">SDR family oxidoreductase</fullName>
    </submittedName>
</protein>
<dbReference type="GO" id="GO:0016616">
    <property type="term" value="F:oxidoreductase activity, acting on the CH-OH group of donors, NAD or NADP as acceptor"/>
    <property type="evidence" value="ECO:0007669"/>
    <property type="project" value="TreeGrafter"/>
</dbReference>
<dbReference type="InterPro" id="IPR036291">
    <property type="entry name" value="NAD(P)-bd_dom_sf"/>
</dbReference>
<dbReference type="PANTHER" id="PTHR42760:SF133">
    <property type="entry name" value="3-OXOACYL-[ACYL-CARRIER-PROTEIN] REDUCTASE"/>
    <property type="match status" value="1"/>
</dbReference>
<comment type="similarity">
    <text evidence="1">Belongs to the short-chain dehydrogenases/reductases (SDR) family.</text>
</comment>
<dbReference type="NCBIfam" id="NF005095">
    <property type="entry name" value="PRK06523.1"/>
    <property type="match status" value="1"/>
</dbReference>
<reference evidence="3 4" key="1">
    <citation type="submission" date="2019-01" db="EMBL/GenBank/DDBJ databases">
        <title>Genome sequencing of strain FW100M-8.</title>
        <authorList>
            <person name="Heo J."/>
            <person name="Kim S.-J."/>
            <person name="Kim J.-S."/>
            <person name="Hong S.-B."/>
            <person name="Kwon S.-W."/>
        </authorList>
    </citation>
    <scope>NUCLEOTIDE SEQUENCE [LARGE SCALE GENOMIC DNA]</scope>
    <source>
        <strain evidence="3 4">FW100M-8</strain>
    </source>
</reference>
<dbReference type="PANTHER" id="PTHR42760">
    <property type="entry name" value="SHORT-CHAIN DEHYDROGENASES/REDUCTASES FAMILY MEMBER"/>
    <property type="match status" value="1"/>
</dbReference>
<dbReference type="InterPro" id="IPR002347">
    <property type="entry name" value="SDR_fam"/>
</dbReference>
<dbReference type="Proteomes" id="UP000291259">
    <property type="component" value="Chromosome"/>
</dbReference>
<dbReference type="PRINTS" id="PR00080">
    <property type="entry name" value="SDRFAMILY"/>
</dbReference>
<dbReference type="SUPFAM" id="SSF51735">
    <property type="entry name" value="NAD(P)-binding Rossmann-fold domains"/>
    <property type="match status" value="1"/>
</dbReference>
<dbReference type="EMBL" id="CP035491">
    <property type="protein sequence ID" value="QAY73661.1"/>
    <property type="molecule type" value="Genomic_DNA"/>
</dbReference>
<keyword evidence="2" id="KW-0560">Oxidoreductase</keyword>
<dbReference type="InterPro" id="IPR020904">
    <property type="entry name" value="Sc_DH/Rdtase_CS"/>
</dbReference>
<evidence type="ECO:0000256" key="1">
    <source>
        <dbReference type="ARBA" id="ARBA00006484"/>
    </source>
</evidence>
<dbReference type="AlphaFoldDB" id="A0A4V0YH68"/>
<evidence type="ECO:0000313" key="3">
    <source>
        <dbReference type="EMBL" id="QAY73661.1"/>
    </source>
</evidence>
<dbReference type="PRINTS" id="PR00081">
    <property type="entry name" value="GDHRDH"/>
</dbReference>
<evidence type="ECO:0000256" key="2">
    <source>
        <dbReference type="ARBA" id="ARBA00023002"/>
    </source>
</evidence>